<dbReference type="InterPro" id="IPR017853">
    <property type="entry name" value="GH"/>
</dbReference>
<reference evidence="8 9" key="1">
    <citation type="submission" date="2018-08" db="EMBL/GenBank/DDBJ databases">
        <title>Acidipila sp. 4G-K13, an acidobacterium isolated from forest soil.</title>
        <authorList>
            <person name="Gao Z.-H."/>
            <person name="Qiu L.-H."/>
        </authorList>
    </citation>
    <scope>NUCLEOTIDE SEQUENCE [LARGE SCALE GENOMIC DNA]</scope>
    <source>
        <strain evidence="8 9">4G-K13</strain>
    </source>
</reference>
<evidence type="ECO:0000256" key="4">
    <source>
        <dbReference type="ARBA" id="ARBA00023277"/>
    </source>
</evidence>
<keyword evidence="4 6" id="KW-0119">Carbohydrate metabolism</keyword>
<dbReference type="HAMAP" id="MF_02124">
    <property type="entry name" value="GlgE"/>
    <property type="match status" value="1"/>
</dbReference>
<dbReference type="SUPFAM" id="SSF51445">
    <property type="entry name" value="(Trans)glycosidases"/>
    <property type="match status" value="1"/>
</dbReference>
<dbReference type="InterPro" id="IPR021828">
    <property type="entry name" value="GlgE_dom_N/S"/>
</dbReference>
<feature type="active site" description="Nucleophile" evidence="6">
    <location>
        <position position="381"/>
    </location>
</feature>
<feature type="binding site" evidence="6">
    <location>
        <position position="250"/>
    </location>
    <ligand>
        <name>alpha-maltose 1-phosphate</name>
        <dbReference type="ChEBI" id="CHEBI:63576"/>
    </ligand>
</feature>
<name>A0A372IUQ9_9BACT</name>
<dbReference type="PANTHER" id="PTHR47786">
    <property type="entry name" value="ALPHA-1,4-GLUCAN:MALTOSE-1-PHOSPHATE MALTOSYLTRANSFERASE"/>
    <property type="match status" value="1"/>
</dbReference>
<protein>
    <recommendedName>
        <fullName evidence="6">Alpha-1,4-glucan:maltose-1-phosphate maltosyltransferase</fullName>
        <shortName evidence="6">GMPMT</shortName>
        <ecNumber evidence="6">2.4.99.16</ecNumber>
    </recommendedName>
    <alternativeName>
        <fullName evidence="6">(1-&gt;4)-alpha-D-glucan:maltose-1-phosphate alpha-D-maltosyltransferase</fullName>
    </alternativeName>
</protein>
<dbReference type="PANTHER" id="PTHR47786:SF2">
    <property type="entry name" value="GLYCOSYL HYDROLASE FAMILY 13 CATALYTIC DOMAIN-CONTAINING PROTEIN"/>
    <property type="match status" value="1"/>
</dbReference>
<dbReference type="GO" id="GO:0030979">
    <property type="term" value="P:alpha-glucan biosynthetic process"/>
    <property type="evidence" value="ECO:0007669"/>
    <property type="project" value="UniProtKB-UniRule"/>
</dbReference>
<evidence type="ECO:0000256" key="3">
    <source>
        <dbReference type="ARBA" id="ARBA00022679"/>
    </source>
</evidence>
<dbReference type="Gene3D" id="2.60.40.10">
    <property type="entry name" value="Immunoglobulins"/>
    <property type="match status" value="1"/>
</dbReference>
<dbReference type="GO" id="GO:0016758">
    <property type="term" value="F:hexosyltransferase activity"/>
    <property type="evidence" value="ECO:0007669"/>
    <property type="project" value="UniProtKB-UniRule"/>
</dbReference>
<proteinExistence type="inferred from homology"/>
<dbReference type="AlphaFoldDB" id="A0A372IUQ9"/>
<dbReference type="OrthoDB" id="9805159at2"/>
<dbReference type="Pfam" id="PF11896">
    <property type="entry name" value="GlgE_dom_N_S"/>
    <property type="match status" value="1"/>
</dbReference>
<dbReference type="Gene3D" id="1.20.58.80">
    <property type="entry name" value="Phosphotransferase system, lactose/cellobiose-type IIA subunit"/>
    <property type="match status" value="1"/>
</dbReference>
<feature type="binding site" evidence="6">
    <location>
        <begin position="523"/>
        <end position="524"/>
    </location>
    <ligand>
        <name>alpha-maltose 1-phosphate</name>
        <dbReference type="ChEBI" id="CHEBI:63576"/>
    </ligand>
</feature>
<comment type="caution">
    <text evidence="8">The sequence shown here is derived from an EMBL/GenBank/DDBJ whole genome shotgun (WGS) entry which is preliminary data.</text>
</comment>
<keyword evidence="9" id="KW-1185">Reference proteome</keyword>
<dbReference type="Gene3D" id="3.20.20.80">
    <property type="entry name" value="Glycosidases"/>
    <property type="match status" value="1"/>
</dbReference>
<keyword evidence="2 6" id="KW-0328">Glycosyltransferase</keyword>
<evidence type="ECO:0000313" key="9">
    <source>
        <dbReference type="Proteomes" id="UP000264702"/>
    </source>
</evidence>
<feature type="binding site" evidence="6">
    <location>
        <position position="382"/>
    </location>
    <ligand>
        <name>alpha-maltose 1-phosphate</name>
        <dbReference type="ChEBI" id="CHEBI:63576"/>
    </ligand>
</feature>
<dbReference type="InterPro" id="IPR013780">
    <property type="entry name" value="Glyco_hydro_b"/>
</dbReference>
<evidence type="ECO:0000256" key="1">
    <source>
        <dbReference type="ARBA" id="ARBA00011738"/>
    </source>
</evidence>
<dbReference type="EMBL" id="QVQT01000001">
    <property type="protein sequence ID" value="RFU18677.1"/>
    <property type="molecule type" value="Genomic_DNA"/>
</dbReference>
<dbReference type="SMART" id="SM00642">
    <property type="entry name" value="Aamy"/>
    <property type="match status" value="1"/>
</dbReference>
<feature type="active site" description="Proton donor" evidence="6">
    <location>
        <position position="410"/>
    </location>
</feature>
<feature type="binding site" evidence="6">
    <location>
        <position position="310"/>
    </location>
    <ligand>
        <name>alpha-maltose 1-phosphate</name>
        <dbReference type="ChEBI" id="CHEBI:63576"/>
    </ligand>
</feature>
<organism evidence="8 9">
    <name type="scientific">Paracidobacterium acidisoli</name>
    <dbReference type="NCBI Taxonomy" id="2303751"/>
    <lineage>
        <taxon>Bacteria</taxon>
        <taxon>Pseudomonadati</taxon>
        <taxon>Acidobacteriota</taxon>
        <taxon>Terriglobia</taxon>
        <taxon>Terriglobales</taxon>
        <taxon>Acidobacteriaceae</taxon>
        <taxon>Paracidobacterium</taxon>
    </lineage>
</organism>
<evidence type="ECO:0000259" key="7">
    <source>
        <dbReference type="SMART" id="SM00642"/>
    </source>
</evidence>
<dbReference type="Pfam" id="PF21702">
    <property type="entry name" value="GLGE_C"/>
    <property type="match status" value="1"/>
</dbReference>
<feature type="site" description="Transition state stabilizer" evidence="6">
    <location>
        <position position="468"/>
    </location>
</feature>
<sequence length="663" mass="76149">MTQFDGRKRVVIEAVTPQIDSGLFPIKRTVGETVSVEADVFADGHDHVAAQLLWRPAQETVWQRLEMVSLGNDRWRGEFPVTQMGQYAYTIAGHIDHFDTWRADLLKRMEAGQDIRVDLLNGAVLIEEAERRAAGDDLKELRLWKNLLREHVGDEGVKETALHPGLAALMQRCYDETLETQYEPALSVTVDRKRAGFSAWYEIFPRSASFEPGRHGTFRDCEERLDYVAGLGFDVLYLPPIHPIGRSFRKGKNNAVDAAPGDVGSPWAIGASDGGHTAIHTQLGTLAEFRSLVRKSNQLGLEIALDIAFQCSPDHPWVREHPEWFKKRADGTIQYAENPPKKYQDIYPLNFESSDWRGLWNALRDVFLFWLDKGVSIFRVDNPHTKAFPFWEWAIAEIKRDHPEALFLAEAFTRPRVMQRLAKLGFSQSYTYFTWRNTKQELTEYLEELTQSELKEYFRPSFWPNTPDILHESLQTGGRPAFISRLVLAATLSSNYGIYGPAYELCVNQPVRQGSEEYLDSEKYELKHWNTDAPESIQGVITALNRARRDNAALHTNHDLYFHATDNPQLIAYSKSNPERSNMIVTVVNLDPFHTQSGWVSLDLDHLQLGEEESFQVRDLLTGQTYLWQGRSNYVELAPEKLPAHVFRILRRVRSENDFDYYQ</sequence>
<accession>A0A372IUQ9</accession>
<dbReference type="InterPro" id="IPR006047">
    <property type="entry name" value="GH13_cat_dom"/>
</dbReference>
<comment type="subunit">
    <text evidence="1 6">Homodimer.</text>
</comment>
<dbReference type="InterPro" id="IPR013783">
    <property type="entry name" value="Ig-like_fold"/>
</dbReference>
<evidence type="ECO:0000313" key="8">
    <source>
        <dbReference type="EMBL" id="RFU18677.1"/>
    </source>
</evidence>
<evidence type="ECO:0000256" key="6">
    <source>
        <dbReference type="HAMAP-Rule" id="MF_02124"/>
    </source>
</evidence>
<dbReference type="Proteomes" id="UP000264702">
    <property type="component" value="Unassembled WGS sequence"/>
</dbReference>
<feature type="domain" description="Glycosyl hydrolase family 13 catalytic" evidence="7">
    <location>
        <begin position="202"/>
        <end position="548"/>
    </location>
</feature>
<gene>
    <name evidence="6" type="primary">glgE</name>
    <name evidence="8" type="ORF">D0Y96_00485</name>
</gene>
<dbReference type="CDD" id="cd11344">
    <property type="entry name" value="AmyAc_GlgE_like"/>
    <property type="match status" value="1"/>
</dbReference>
<keyword evidence="3 6" id="KW-0808">Transferase</keyword>
<dbReference type="Gene3D" id="2.60.40.1180">
    <property type="entry name" value="Golgi alpha-mannosidase II"/>
    <property type="match status" value="1"/>
</dbReference>
<dbReference type="InterPro" id="IPR026585">
    <property type="entry name" value="GlgE"/>
</dbReference>
<comment type="similarity">
    <text evidence="6">Belongs to the glycosyl hydrolase 13 family. GlgE subfamily.</text>
</comment>
<dbReference type="GO" id="GO:0004553">
    <property type="term" value="F:hydrolase activity, hydrolyzing O-glycosyl compounds"/>
    <property type="evidence" value="ECO:0007669"/>
    <property type="project" value="InterPro"/>
</dbReference>
<evidence type="ECO:0000256" key="5">
    <source>
        <dbReference type="ARBA" id="ARBA00048735"/>
    </source>
</evidence>
<dbReference type="Pfam" id="PF00128">
    <property type="entry name" value="Alpha-amylase"/>
    <property type="match status" value="1"/>
</dbReference>
<evidence type="ECO:0000256" key="2">
    <source>
        <dbReference type="ARBA" id="ARBA00022676"/>
    </source>
</evidence>
<dbReference type="InterPro" id="IPR049171">
    <property type="entry name" value="GLGE_C"/>
</dbReference>
<comment type="catalytic activity">
    <reaction evidence="5 6">
        <text>alpha-maltose 1-phosphate + [(1-&gt;4)-alpha-D-glucosyl](n) = [(1-&gt;4)-alpha-D-glucosyl](n+2) + phosphate</text>
        <dbReference type="Rhea" id="RHEA:42692"/>
        <dbReference type="Rhea" id="RHEA-COMP:9584"/>
        <dbReference type="Rhea" id="RHEA-COMP:10183"/>
        <dbReference type="ChEBI" id="CHEBI:15444"/>
        <dbReference type="ChEBI" id="CHEBI:43474"/>
        <dbReference type="ChEBI" id="CHEBI:63576"/>
        <dbReference type="EC" id="2.4.99.16"/>
    </reaction>
</comment>
<comment type="function">
    <text evidence="6">Maltosyltransferase that uses maltose 1-phosphate (M1P) as the sugar donor to elongate linear or branched alpha-(1-&gt;4)-glucans. Is involved in a branched alpha-glucan biosynthetic pathway from trehalose, together with TreS, Mak and GlgB.</text>
</comment>
<dbReference type="EC" id="2.4.99.16" evidence="6"/>
<feature type="binding site" evidence="6">
    <location>
        <position position="345"/>
    </location>
    <ligand>
        <name>alpha-maltose 1-phosphate</name>
        <dbReference type="ChEBI" id="CHEBI:63576"/>
    </ligand>
</feature>